<evidence type="ECO:0000313" key="3">
    <source>
        <dbReference type="Proteomes" id="UP000014760"/>
    </source>
</evidence>
<organism evidence="1">
    <name type="scientific">Capitella teleta</name>
    <name type="common">Polychaete worm</name>
    <dbReference type="NCBI Taxonomy" id="283909"/>
    <lineage>
        <taxon>Eukaryota</taxon>
        <taxon>Metazoa</taxon>
        <taxon>Spiralia</taxon>
        <taxon>Lophotrochozoa</taxon>
        <taxon>Annelida</taxon>
        <taxon>Polychaeta</taxon>
        <taxon>Sedentaria</taxon>
        <taxon>Scolecida</taxon>
        <taxon>Capitellidae</taxon>
        <taxon>Capitella</taxon>
    </lineage>
</organism>
<gene>
    <name evidence="1" type="ORF">CAPTEDRAFT_218857</name>
</gene>
<name>R7T5J9_CAPTE</name>
<dbReference type="STRING" id="283909.R7T5J9"/>
<proteinExistence type="predicted"/>
<dbReference type="EnsemblMetazoa" id="CapteT218857">
    <property type="protein sequence ID" value="CapteP218857"/>
    <property type="gene ID" value="CapteG218857"/>
</dbReference>
<dbReference type="EMBL" id="KB311873">
    <property type="protein sequence ID" value="ELT88321.1"/>
    <property type="molecule type" value="Genomic_DNA"/>
</dbReference>
<dbReference type="Proteomes" id="UP000014760">
    <property type="component" value="Unassembled WGS sequence"/>
</dbReference>
<protein>
    <recommendedName>
        <fullName evidence="4">Reverse transcriptase domain-containing protein</fullName>
    </recommendedName>
</protein>
<evidence type="ECO:0008006" key="4">
    <source>
        <dbReference type="Google" id="ProtNLM"/>
    </source>
</evidence>
<accession>R7T5J9</accession>
<dbReference type="HOGENOM" id="CLU_1898224_0_0_1"/>
<dbReference type="OrthoDB" id="414730at2759"/>
<dbReference type="EMBL" id="AMQN01003457">
    <property type="status" value="NOT_ANNOTATED_CDS"/>
    <property type="molecule type" value="Genomic_DNA"/>
</dbReference>
<evidence type="ECO:0000313" key="2">
    <source>
        <dbReference type="EnsemblMetazoa" id="CapteP218857"/>
    </source>
</evidence>
<reference evidence="2" key="3">
    <citation type="submission" date="2015-06" db="UniProtKB">
        <authorList>
            <consortium name="EnsemblMetazoa"/>
        </authorList>
    </citation>
    <scope>IDENTIFICATION</scope>
</reference>
<reference evidence="3" key="1">
    <citation type="submission" date="2012-12" db="EMBL/GenBank/DDBJ databases">
        <authorList>
            <person name="Hellsten U."/>
            <person name="Grimwood J."/>
            <person name="Chapman J.A."/>
            <person name="Shapiro H."/>
            <person name="Aerts A."/>
            <person name="Otillar R.P."/>
            <person name="Terry A.Y."/>
            <person name="Boore J.L."/>
            <person name="Simakov O."/>
            <person name="Marletaz F."/>
            <person name="Cho S.-J."/>
            <person name="Edsinger-Gonzales E."/>
            <person name="Havlak P."/>
            <person name="Kuo D.-H."/>
            <person name="Larsson T."/>
            <person name="Lv J."/>
            <person name="Arendt D."/>
            <person name="Savage R."/>
            <person name="Osoegawa K."/>
            <person name="de Jong P."/>
            <person name="Lindberg D.R."/>
            <person name="Seaver E.C."/>
            <person name="Weisblat D.A."/>
            <person name="Putnam N.H."/>
            <person name="Grigoriev I.V."/>
            <person name="Rokhsar D.S."/>
        </authorList>
    </citation>
    <scope>NUCLEOTIDE SEQUENCE</scope>
    <source>
        <strain evidence="3">I ESC-2004</strain>
    </source>
</reference>
<evidence type="ECO:0000313" key="1">
    <source>
        <dbReference type="EMBL" id="ELT88321.1"/>
    </source>
</evidence>
<reference evidence="1 3" key="2">
    <citation type="journal article" date="2013" name="Nature">
        <title>Insights into bilaterian evolution from three spiralian genomes.</title>
        <authorList>
            <person name="Simakov O."/>
            <person name="Marletaz F."/>
            <person name="Cho S.J."/>
            <person name="Edsinger-Gonzales E."/>
            <person name="Havlak P."/>
            <person name="Hellsten U."/>
            <person name="Kuo D.H."/>
            <person name="Larsson T."/>
            <person name="Lv J."/>
            <person name="Arendt D."/>
            <person name="Savage R."/>
            <person name="Osoegawa K."/>
            <person name="de Jong P."/>
            <person name="Grimwood J."/>
            <person name="Chapman J.A."/>
            <person name="Shapiro H."/>
            <person name="Aerts A."/>
            <person name="Otillar R.P."/>
            <person name="Terry A.Y."/>
            <person name="Boore J.L."/>
            <person name="Grigoriev I.V."/>
            <person name="Lindberg D.R."/>
            <person name="Seaver E.C."/>
            <person name="Weisblat D.A."/>
            <person name="Putnam N.H."/>
            <person name="Rokhsar D.S."/>
        </authorList>
    </citation>
    <scope>NUCLEOTIDE SEQUENCE</scope>
    <source>
        <strain evidence="1 3">I ESC-2004</strain>
    </source>
</reference>
<dbReference type="AlphaFoldDB" id="R7T5J9"/>
<keyword evidence="3" id="KW-1185">Reference proteome</keyword>
<sequence>MYTTDCKDLKTVSVWLRANKLSLNLDKTTYLLFTLNHTLRNSPIHITIDTTPIHSSQHTKFLGLVIDSRLCWSPHIEHISAKILETDRGAEEPALDKSLQAFRSKRSSDDRQGCLRRNYKLNEKYDTHARTART</sequence>